<dbReference type="RefSeq" id="WP_008510691.1">
    <property type="nucleotide sequence ID" value="NZ_CM001403.1"/>
</dbReference>
<gene>
    <name evidence="5" type="ORF">Mucpa_5399</name>
</gene>
<dbReference type="InterPro" id="IPR009057">
    <property type="entry name" value="Homeodomain-like_sf"/>
</dbReference>
<dbReference type="Proteomes" id="UP000002774">
    <property type="component" value="Chromosome"/>
</dbReference>
<keyword evidence="6" id="KW-1185">Reference proteome</keyword>
<keyword evidence="1" id="KW-0805">Transcription regulation</keyword>
<sequence>MSSVAPYRVKTITEFHRLNSLPGPLHPLISLVDYAMIRHPQERSGLSVVFDFYSISVKRGLNYKMIYGQQSYDFDEGILFFLAPGQVLRVELNEYANNEPSGWLLLLHPDFLANTALSKNIGYYGYFGYSANEALFLSEREEQILNGLINHIRQECEAYTDRFSQQIIVAELEALLGYADRFYHRQFITRQSGSHQVLGRLETLLDQYFGSEEQLLHSIPTVRFVAETLHTSPNYLSGLLKALTGLNTQQHIHEKLIAAAKLKLSNTDLTVSEIAYSLGFEHVPSFSKLFKQKTRQSPVAFRQSFQNGFTEN</sequence>
<dbReference type="PANTHER" id="PTHR43280">
    <property type="entry name" value="ARAC-FAMILY TRANSCRIPTIONAL REGULATOR"/>
    <property type="match status" value="1"/>
</dbReference>
<dbReference type="OrthoDB" id="9816214at2"/>
<keyword evidence="2" id="KW-0238">DNA-binding</keyword>
<dbReference type="Gene3D" id="1.10.10.60">
    <property type="entry name" value="Homeodomain-like"/>
    <property type="match status" value="1"/>
</dbReference>
<evidence type="ECO:0000313" key="6">
    <source>
        <dbReference type="Proteomes" id="UP000002774"/>
    </source>
</evidence>
<dbReference type="AlphaFoldDB" id="H1Y993"/>
<proteinExistence type="predicted"/>
<dbReference type="eggNOG" id="COG2207">
    <property type="taxonomic scope" value="Bacteria"/>
</dbReference>
<dbReference type="GO" id="GO:0003700">
    <property type="term" value="F:DNA-binding transcription factor activity"/>
    <property type="evidence" value="ECO:0007669"/>
    <property type="project" value="InterPro"/>
</dbReference>
<dbReference type="InterPro" id="IPR018060">
    <property type="entry name" value="HTH_AraC"/>
</dbReference>
<evidence type="ECO:0000256" key="3">
    <source>
        <dbReference type="ARBA" id="ARBA00023163"/>
    </source>
</evidence>
<name>H1Y993_9SPHI</name>
<evidence type="ECO:0000259" key="4">
    <source>
        <dbReference type="PROSITE" id="PS01124"/>
    </source>
</evidence>
<evidence type="ECO:0000256" key="1">
    <source>
        <dbReference type="ARBA" id="ARBA00023015"/>
    </source>
</evidence>
<dbReference type="Pfam" id="PF12833">
    <property type="entry name" value="HTH_18"/>
    <property type="match status" value="1"/>
</dbReference>
<dbReference type="SMART" id="SM00342">
    <property type="entry name" value="HTH_ARAC"/>
    <property type="match status" value="1"/>
</dbReference>
<dbReference type="SUPFAM" id="SSF46689">
    <property type="entry name" value="Homeodomain-like"/>
    <property type="match status" value="1"/>
</dbReference>
<dbReference type="EMBL" id="CM001403">
    <property type="protein sequence ID" value="EHQ29471.1"/>
    <property type="molecule type" value="Genomic_DNA"/>
</dbReference>
<feature type="domain" description="HTH araC/xylS-type" evidence="4">
    <location>
        <begin position="199"/>
        <end position="304"/>
    </location>
</feature>
<accession>H1Y993</accession>
<evidence type="ECO:0000313" key="5">
    <source>
        <dbReference type="EMBL" id="EHQ29471.1"/>
    </source>
</evidence>
<dbReference type="PANTHER" id="PTHR43280:SF32">
    <property type="entry name" value="TRANSCRIPTIONAL REGULATORY PROTEIN"/>
    <property type="match status" value="1"/>
</dbReference>
<dbReference type="STRING" id="714943.Mucpa_5399"/>
<dbReference type="GO" id="GO:0043565">
    <property type="term" value="F:sequence-specific DNA binding"/>
    <property type="evidence" value="ECO:0007669"/>
    <property type="project" value="InterPro"/>
</dbReference>
<dbReference type="HOGENOM" id="CLU_000445_88_11_10"/>
<dbReference type="PROSITE" id="PS01124">
    <property type="entry name" value="HTH_ARAC_FAMILY_2"/>
    <property type="match status" value="1"/>
</dbReference>
<evidence type="ECO:0000256" key="2">
    <source>
        <dbReference type="ARBA" id="ARBA00023125"/>
    </source>
</evidence>
<organism evidence="5 6">
    <name type="scientific">Mucilaginibacter paludis DSM 18603</name>
    <dbReference type="NCBI Taxonomy" id="714943"/>
    <lineage>
        <taxon>Bacteria</taxon>
        <taxon>Pseudomonadati</taxon>
        <taxon>Bacteroidota</taxon>
        <taxon>Sphingobacteriia</taxon>
        <taxon>Sphingobacteriales</taxon>
        <taxon>Sphingobacteriaceae</taxon>
        <taxon>Mucilaginibacter</taxon>
    </lineage>
</organism>
<protein>
    <submittedName>
        <fullName evidence="5">Transcriptional regulator, AraC family</fullName>
    </submittedName>
</protein>
<reference evidence="5" key="1">
    <citation type="submission" date="2011-09" db="EMBL/GenBank/DDBJ databases">
        <title>The permanent draft genome of Mucilaginibacter paludis DSM 18603.</title>
        <authorList>
            <consortium name="US DOE Joint Genome Institute (JGI-PGF)"/>
            <person name="Lucas S."/>
            <person name="Han J."/>
            <person name="Lapidus A."/>
            <person name="Bruce D."/>
            <person name="Goodwin L."/>
            <person name="Pitluck S."/>
            <person name="Peters L."/>
            <person name="Kyrpides N."/>
            <person name="Mavromatis K."/>
            <person name="Ivanova N."/>
            <person name="Mikhailova N."/>
            <person name="Held B."/>
            <person name="Detter J.C."/>
            <person name="Tapia R."/>
            <person name="Han C."/>
            <person name="Land M."/>
            <person name="Hauser L."/>
            <person name="Markowitz V."/>
            <person name="Cheng J.-F."/>
            <person name="Hugenholtz P."/>
            <person name="Woyke T."/>
            <person name="Wu D."/>
            <person name="Tindall B."/>
            <person name="Brambilla E."/>
            <person name="Klenk H.-P."/>
            <person name="Eisen J.A."/>
        </authorList>
    </citation>
    <scope>NUCLEOTIDE SEQUENCE [LARGE SCALE GENOMIC DNA]</scope>
    <source>
        <strain evidence="5">DSM 18603</strain>
    </source>
</reference>
<keyword evidence="3" id="KW-0804">Transcription</keyword>